<dbReference type="EMBL" id="JAFKCU010000008">
    <property type="protein sequence ID" value="MBN7818069.1"/>
    <property type="molecule type" value="Genomic_DNA"/>
</dbReference>
<feature type="domain" description="Thioredoxin" evidence="1">
    <location>
        <begin position="489"/>
        <end position="635"/>
    </location>
</feature>
<dbReference type="InterPro" id="IPR036249">
    <property type="entry name" value="Thioredoxin-like_sf"/>
</dbReference>
<reference evidence="2 3" key="1">
    <citation type="submission" date="2021-03" db="EMBL/GenBank/DDBJ databases">
        <title>novel species isolated from a fishpond in China.</title>
        <authorList>
            <person name="Lu H."/>
            <person name="Cai Z."/>
        </authorList>
    </citation>
    <scope>NUCLEOTIDE SEQUENCE [LARGE SCALE GENOMIC DNA]</scope>
    <source>
        <strain evidence="2 3">YJ13C</strain>
    </source>
</reference>
<keyword evidence="3" id="KW-1185">Reference proteome</keyword>
<evidence type="ECO:0000259" key="1">
    <source>
        <dbReference type="PROSITE" id="PS51352"/>
    </source>
</evidence>
<name>A0ABS3CNH2_9BACT</name>
<dbReference type="Gene3D" id="3.40.30.10">
    <property type="entry name" value="Glutaredoxin"/>
    <property type="match status" value="1"/>
</dbReference>
<protein>
    <submittedName>
        <fullName evidence="2">TlpA family protein disulfide reductase</fullName>
    </submittedName>
</protein>
<dbReference type="InterPro" id="IPR012336">
    <property type="entry name" value="Thioredoxin-like_fold"/>
</dbReference>
<evidence type="ECO:0000313" key="3">
    <source>
        <dbReference type="Proteomes" id="UP000664480"/>
    </source>
</evidence>
<sequence>MKKILFTCFLGKLCPYPNRSRSISRSFVSYLSDKGAVFRQPQADIFQERSDFISQAKGLPISMYFIPLILFLFFGTIIEASSQVADSPGTDLWSVPLRSGLFRSTSPLGFSLVDDAISLKQGGFGSPAGEGNFGVALFYGELTNPDSLSPLAFSWTPYFFSRDAPFMKEEALVELEKGEFYDGVSSPRVRKFSFELSLADRAGYFTLTLGDRPLLEDFLVYPDDSVKVELDVFHSSIVFGGPDAVFYEVQYALKRLVARMDFDAPMVMFSSRSRPRFQKAENQALIEKYDAAFGSHFKLVEVGKEAVDYFFSELDRGKELLAPQLELLDFYSDELGKDRYDLLLTEVVSGFYGNRLSSFRKFHYPEVLSRFSVEEREKYLDRILVLFSELEEWERKLDASVHAQSQLVSAPYLNLAMEKSMLKAIFGKRSFLSQVSEDYSGEMEDRLLSGYLSQYMGAIPDAATTLDSYLAATETSPWKDRLVNLGHAFIPGETIIPVRLEDMEGQVYTEDFFKGQPTLLYFYFSSCAHSADFFRDILFPLYQDTQNLGYRMVAISMDDDREFWKSRISKYSDLSLTNLITTSESKKRWGDYYEIHAFPKTMLLDGQGRVVSFNLRTGFTTYEAFKNKFIDLYREQVVGN</sequence>
<accession>A0ABS3CNH2</accession>
<dbReference type="Pfam" id="PF13905">
    <property type="entry name" value="Thioredoxin_8"/>
    <property type="match status" value="1"/>
</dbReference>
<dbReference type="Proteomes" id="UP000664480">
    <property type="component" value="Unassembled WGS sequence"/>
</dbReference>
<gene>
    <name evidence="2" type="ORF">J0A69_21700</name>
</gene>
<dbReference type="InterPro" id="IPR013766">
    <property type="entry name" value="Thioredoxin_domain"/>
</dbReference>
<dbReference type="CDD" id="cd02966">
    <property type="entry name" value="TlpA_like_family"/>
    <property type="match status" value="1"/>
</dbReference>
<dbReference type="RefSeq" id="WP_206588733.1">
    <property type="nucleotide sequence ID" value="NZ_JAFKCU010000008.1"/>
</dbReference>
<organism evidence="2 3">
    <name type="scientific">Algoriphagus pacificus</name>
    <dbReference type="NCBI Taxonomy" id="2811234"/>
    <lineage>
        <taxon>Bacteria</taxon>
        <taxon>Pseudomonadati</taxon>
        <taxon>Bacteroidota</taxon>
        <taxon>Cytophagia</taxon>
        <taxon>Cytophagales</taxon>
        <taxon>Cyclobacteriaceae</taxon>
        <taxon>Algoriphagus</taxon>
    </lineage>
</organism>
<proteinExistence type="predicted"/>
<dbReference type="SUPFAM" id="SSF52833">
    <property type="entry name" value="Thioredoxin-like"/>
    <property type="match status" value="1"/>
</dbReference>
<evidence type="ECO:0000313" key="2">
    <source>
        <dbReference type="EMBL" id="MBN7818069.1"/>
    </source>
</evidence>
<comment type="caution">
    <text evidence="2">The sequence shown here is derived from an EMBL/GenBank/DDBJ whole genome shotgun (WGS) entry which is preliminary data.</text>
</comment>
<dbReference type="PROSITE" id="PS51352">
    <property type="entry name" value="THIOREDOXIN_2"/>
    <property type="match status" value="1"/>
</dbReference>